<comment type="caution">
    <text evidence="6">The sequence shown here is derived from an EMBL/GenBank/DDBJ whole genome shotgun (WGS) entry which is preliminary data.</text>
</comment>
<dbReference type="AlphaFoldDB" id="A0A7D9DF16"/>
<evidence type="ECO:0000256" key="4">
    <source>
        <dbReference type="ARBA" id="ARBA00035290"/>
    </source>
</evidence>
<dbReference type="Proteomes" id="UP001152795">
    <property type="component" value="Unassembled WGS sequence"/>
</dbReference>
<evidence type="ECO:0000313" key="7">
    <source>
        <dbReference type="Proteomes" id="UP001152795"/>
    </source>
</evidence>
<evidence type="ECO:0000256" key="3">
    <source>
        <dbReference type="ARBA" id="ARBA00023274"/>
    </source>
</evidence>
<keyword evidence="3" id="KW-0687">Ribonucleoprotein</keyword>
<sequence length="236" mass="27632">MSRSVFSTFSSCKLFAGILQQPFIPTRNAVKSAARRRLPTKPVINPFVNKRTNFIKELCVALVKYDRIQTTLHKAVQLKTYGELLIMMTRRRCPPPDLYYLEDGFILTDQEARERLTTKMVVNRRNKKIVTLPEEVTEQEYVEQLQLQTRNVLLEDEEALHKLYEELVPRYEDRYGGFVKVTPIPYPTKRRYPRMAYVEFVDNDLPPIPRLPDVIDGTFVTFPRTLTDIETEINTS</sequence>
<dbReference type="GO" id="GO:0005762">
    <property type="term" value="C:mitochondrial large ribosomal subunit"/>
    <property type="evidence" value="ECO:0007669"/>
    <property type="project" value="TreeGrafter"/>
</dbReference>
<evidence type="ECO:0000313" key="6">
    <source>
        <dbReference type="EMBL" id="CAB3984217.1"/>
    </source>
</evidence>
<dbReference type="SUPFAM" id="SSF64263">
    <property type="entry name" value="Prokaryotic ribosomal protein L17"/>
    <property type="match status" value="1"/>
</dbReference>
<dbReference type="PANTHER" id="PTHR14413">
    <property type="entry name" value="RIBOSOMAL PROTEIN L17"/>
    <property type="match status" value="1"/>
</dbReference>
<dbReference type="Gene3D" id="3.90.1030.10">
    <property type="entry name" value="Ribosomal protein L17"/>
    <property type="match status" value="1"/>
</dbReference>
<dbReference type="Pfam" id="PF01196">
    <property type="entry name" value="Ribosomal_L17"/>
    <property type="match status" value="1"/>
</dbReference>
<evidence type="ECO:0000256" key="5">
    <source>
        <dbReference type="ARBA" id="ARBA00035413"/>
    </source>
</evidence>
<accession>A0A7D9DF16</accession>
<proteinExistence type="inferred from homology"/>
<evidence type="ECO:0000256" key="2">
    <source>
        <dbReference type="ARBA" id="ARBA00022980"/>
    </source>
</evidence>
<reference evidence="6" key="1">
    <citation type="submission" date="2020-04" db="EMBL/GenBank/DDBJ databases">
        <authorList>
            <person name="Alioto T."/>
            <person name="Alioto T."/>
            <person name="Gomez Garrido J."/>
        </authorList>
    </citation>
    <scope>NUCLEOTIDE SEQUENCE</scope>
    <source>
        <strain evidence="6">A484AB</strain>
    </source>
</reference>
<dbReference type="PANTHER" id="PTHR14413:SF16">
    <property type="entry name" value="LARGE RIBOSOMAL SUBUNIT PROTEIN BL17M"/>
    <property type="match status" value="1"/>
</dbReference>
<dbReference type="InterPro" id="IPR000456">
    <property type="entry name" value="Ribosomal_bL17"/>
</dbReference>
<name>A0A7D9DF16_PARCT</name>
<keyword evidence="7" id="KW-1185">Reference proteome</keyword>
<dbReference type="GO" id="GO:0006412">
    <property type="term" value="P:translation"/>
    <property type="evidence" value="ECO:0007669"/>
    <property type="project" value="InterPro"/>
</dbReference>
<protein>
    <recommendedName>
        <fullName evidence="4">Large ribosomal subunit protein bL17m</fullName>
    </recommendedName>
    <alternativeName>
        <fullName evidence="5">39S ribosomal protein L17, mitochondrial</fullName>
    </alternativeName>
</protein>
<keyword evidence="2" id="KW-0689">Ribosomal protein</keyword>
<dbReference type="InterPro" id="IPR036373">
    <property type="entry name" value="Ribosomal_bL17_sf"/>
</dbReference>
<dbReference type="OrthoDB" id="275000at2759"/>
<dbReference type="GO" id="GO:0003735">
    <property type="term" value="F:structural constituent of ribosome"/>
    <property type="evidence" value="ECO:0007669"/>
    <property type="project" value="InterPro"/>
</dbReference>
<organism evidence="6 7">
    <name type="scientific">Paramuricea clavata</name>
    <name type="common">Red gorgonian</name>
    <name type="synonym">Violescent sea-whip</name>
    <dbReference type="NCBI Taxonomy" id="317549"/>
    <lineage>
        <taxon>Eukaryota</taxon>
        <taxon>Metazoa</taxon>
        <taxon>Cnidaria</taxon>
        <taxon>Anthozoa</taxon>
        <taxon>Octocorallia</taxon>
        <taxon>Malacalcyonacea</taxon>
        <taxon>Plexauridae</taxon>
        <taxon>Paramuricea</taxon>
    </lineage>
</organism>
<comment type="similarity">
    <text evidence="1">Belongs to the bacterial ribosomal protein bL17 family.</text>
</comment>
<dbReference type="EMBL" id="CACRXK020000709">
    <property type="protein sequence ID" value="CAB3984217.1"/>
    <property type="molecule type" value="Genomic_DNA"/>
</dbReference>
<gene>
    <name evidence="6" type="ORF">PACLA_8A038602</name>
</gene>
<evidence type="ECO:0000256" key="1">
    <source>
        <dbReference type="ARBA" id="ARBA00008777"/>
    </source>
</evidence>